<evidence type="ECO:0000313" key="3">
    <source>
        <dbReference type="Proteomes" id="UP000051373"/>
    </source>
</evidence>
<sequence>MIMKRIFLFVLILLTTAFATDYLVLLDLDKQRLDPIFEKGLTVIAELENSAILLVNDNEFDRLTGLSQMIIGQDPQPNEYYVVYYRNERIDLRDYGEVLFIDGPEHLLRIAPGMLEPLIREKVDVQRLTFKAFVRSDKQAPRFTYNPLVQGIVDQVDPDSILSYVQRLQDFVTRYSTHDSCFAAADYIANKFNAYGCDSVYFQYHTGGHAPNVIGVKRGTTYPDSIYSVVCGHFDATSYLAPDIAPGADDNASGTAGVIEAMRVMKDHQFEYSVRYIAFSGEEFGLYGSYYYASLANSQGDSILGVLNADMIAYVNSYPESVDVLAKISNPACEPFADFFIAAADSYTNLLTNKQMVNSAPYSDHHPFWQNGYLALCNIEDNPPVNPYYHEPGDTIGSGYNDNGFCTEVIKAQVAALSLMAGPLTAAYLTVPDYWIVDTAPGGNGNGFWESGEEVSLVIQVYNMGVDTAKNSCGLVSTTSSYVTMIDDSCYVGNILPQDTVEMIFTMSAAGSVPLGYQADFDLGLSCNSGTWDYAIQIYINPLPNLIYHGYSIIDANGILEPGETADLVVTVSNHGAAPAMSVTSTLVTYSPLITVNDNSGNFGAIPIGDTASNASDPFNVTASASAAYGTTVDCDLIVESGMYVDTLDFLLAIGEPVPSDTGYYYAYYSGGLQTYAPTFDWFEIAPPGPGTIISEITDEDADTVTVTLPFTFKFYGTDYNSIGICSNGFMEMGSSTHRFGAN</sequence>
<name>A0A0S8FSU4_UNCW3</name>
<dbReference type="InterPro" id="IPR045175">
    <property type="entry name" value="M28_fam"/>
</dbReference>
<dbReference type="SUPFAM" id="SSF53187">
    <property type="entry name" value="Zn-dependent exopeptidases"/>
    <property type="match status" value="1"/>
</dbReference>
<dbReference type="STRING" id="1703779.AMJ83_08140"/>
<dbReference type="InterPro" id="IPR007484">
    <property type="entry name" value="Peptidase_M28"/>
</dbReference>
<evidence type="ECO:0000313" key="2">
    <source>
        <dbReference type="EMBL" id="KPK63202.1"/>
    </source>
</evidence>
<reference evidence="2 3" key="1">
    <citation type="journal article" date="2015" name="Microbiome">
        <title>Genomic resolution of linkages in carbon, nitrogen, and sulfur cycling among widespread estuary sediment bacteria.</title>
        <authorList>
            <person name="Baker B.J."/>
            <person name="Lazar C.S."/>
            <person name="Teske A.P."/>
            <person name="Dick G.J."/>
        </authorList>
    </citation>
    <scope>NUCLEOTIDE SEQUENCE [LARGE SCALE GENOMIC DNA]</scope>
    <source>
        <strain evidence="2">SM23_42</strain>
    </source>
</reference>
<comment type="caution">
    <text evidence="2">The sequence shown here is derived from an EMBL/GenBank/DDBJ whole genome shotgun (WGS) entry which is preliminary data.</text>
</comment>
<dbReference type="GO" id="GO:0006508">
    <property type="term" value="P:proteolysis"/>
    <property type="evidence" value="ECO:0007669"/>
    <property type="project" value="InterPro"/>
</dbReference>
<dbReference type="PANTHER" id="PTHR12147:SF26">
    <property type="entry name" value="PEPTIDASE M28 DOMAIN-CONTAINING PROTEIN"/>
    <property type="match status" value="1"/>
</dbReference>
<accession>A0A0S8FSU4</accession>
<dbReference type="PANTHER" id="PTHR12147">
    <property type="entry name" value="METALLOPEPTIDASE M28 FAMILY MEMBER"/>
    <property type="match status" value="1"/>
</dbReference>
<dbReference type="Gene3D" id="3.40.630.10">
    <property type="entry name" value="Zn peptidases"/>
    <property type="match status" value="1"/>
</dbReference>
<dbReference type="EMBL" id="LJUJ01000017">
    <property type="protein sequence ID" value="KPK63202.1"/>
    <property type="molecule type" value="Genomic_DNA"/>
</dbReference>
<proteinExistence type="predicted"/>
<dbReference type="Proteomes" id="UP000051373">
    <property type="component" value="Unassembled WGS sequence"/>
</dbReference>
<dbReference type="AlphaFoldDB" id="A0A0S8FSU4"/>
<organism evidence="2 3">
    <name type="scientific">candidate division WOR_3 bacterium SM23_42</name>
    <dbReference type="NCBI Taxonomy" id="1703779"/>
    <lineage>
        <taxon>Bacteria</taxon>
        <taxon>Bacteria division WOR-3</taxon>
    </lineage>
</organism>
<protein>
    <recommendedName>
        <fullName evidence="1">Peptidase M28 domain-containing protein</fullName>
    </recommendedName>
</protein>
<gene>
    <name evidence="2" type="ORF">AMJ83_08140</name>
</gene>
<feature type="domain" description="Peptidase M28" evidence="1">
    <location>
        <begin position="212"/>
        <end position="396"/>
    </location>
</feature>
<dbReference type="Pfam" id="PF04389">
    <property type="entry name" value="Peptidase_M28"/>
    <property type="match status" value="1"/>
</dbReference>
<dbReference type="GO" id="GO:0008235">
    <property type="term" value="F:metalloexopeptidase activity"/>
    <property type="evidence" value="ECO:0007669"/>
    <property type="project" value="InterPro"/>
</dbReference>
<feature type="non-terminal residue" evidence="2">
    <location>
        <position position="743"/>
    </location>
</feature>
<evidence type="ECO:0000259" key="1">
    <source>
        <dbReference type="Pfam" id="PF04389"/>
    </source>
</evidence>
<dbReference type="PATRIC" id="fig|1703779.3.peg.2470"/>